<comment type="caution">
    <text evidence="2">The sequence shown here is derived from an EMBL/GenBank/DDBJ whole genome shotgun (WGS) entry which is preliminary data.</text>
</comment>
<feature type="transmembrane region" description="Helical" evidence="1">
    <location>
        <begin position="149"/>
        <end position="169"/>
    </location>
</feature>
<reference evidence="2" key="1">
    <citation type="submission" date="2020-01" db="EMBL/GenBank/DDBJ databases">
        <authorList>
            <person name="Mishra B."/>
        </authorList>
    </citation>
    <scope>NUCLEOTIDE SEQUENCE [LARGE SCALE GENOMIC DNA]</scope>
</reference>
<evidence type="ECO:0000313" key="3">
    <source>
        <dbReference type="Proteomes" id="UP000467841"/>
    </source>
</evidence>
<keyword evidence="1" id="KW-1133">Transmembrane helix</keyword>
<dbReference type="PANTHER" id="PTHR35322:SF2">
    <property type="entry name" value="PROTEIN CPR-5"/>
    <property type="match status" value="1"/>
</dbReference>
<dbReference type="AlphaFoldDB" id="A0A6D2L4N5"/>
<gene>
    <name evidence="2" type="ORF">MERR_LOCUS47807</name>
</gene>
<feature type="transmembrane region" description="Helical" evidence="1">
    <location>
        <begin position="190"/>
        <end position="211"/>
    </location>
</feature>
<dbReference type="InterPro" id="IPR044708">
    <property type="entry name" value="CPR5"/>
</dbReference>
<dbReference type="GO" id="GO:0006952">
    <property type="term" value="P:defense response"/>
    <property type="evidence" value="ECO:0007669"/>
    <property type="project" value="InterPro"/>
</dbReference>
<accession>A0A6D2L4N5</accession>
<keyword evidence="1" id="KW-0812">Transmembrane</keyword>
<evidence type="ECO:0000313" key="2">
    <source>
        <dbReference type="EMBL" id="CAA7060571.1"/>
    </source>
</evidence>
<feature type="transmembrane region" description="Helical" evidence="1">
    <location>
        <begin position="86"/>
        <end position="106"/>
    </location>
</feature>
<protein>
    <submittedName>
        <fullName evidence="2">Uncharacterized protein</fullName>
    </submittedName>
</protein>
<proteinExistence type="predicted"/>
<keyword evidence="3" id="KW-1185">Reference proteome</keyword>
<name>A0A6D2L4N5_9BRAS</name>
<feature type="transmembrane region" description="Helical" evidence="1">
    <location>
        <begin position="21"/>
        <end position="40"/>
    </location>
</feature>
<dbReference type="GO" id="GO:0010150">
    <property type="term" value="P:leaf senescence"/>
    <property type="evidence" value="ECO:0007669"/>
    <property type="project" value="InterPro"/>
</dbReference>
<dbReference type="GO" id="GO:0010090">
    <property type="term" value="P:trichome morphogenesis"/>
    <property type="evidence" value="ECO:0007669"/>
    <property type="project" value="InterPro"/>
</dbReference>
<organism evidence="2 3">
    <name type="scientific">Microthlaspi erraticum</name>
    <dbReference type="NCBI Taxonomy" id="1685480"/>
    <lineage>
        <taxon>Eukaryota</taxon>
        <taxon>Viridiplantae</taxon>
        <taxon>Streptophyta</taxon>
        <taxon>Embryophyta</taxon>
        <taxon>Tracheophyta</taxon>
        <taxon>Spermatophyta</taxon>
        <taxon>Magnoliopsida</taxon>
        <taxon>eudicotyledons</taxon>
        <taxon>Gunneridae</taxon>
        <taxon>Pentapetalae</taxon>
        <taxon>rosids</taxon>
        <taxon>malvids</taxon>
        <taxon>Brassicales</taxon>
        <taxon>Brassicaceae</taxon>
        <taxon>Coluteocarpeae</taxon>
        <taxon>Microthlaspi</taxon>
    </lineage>
</organism>
<dbReference type="EMBL" id="CACVBM020001829">
    <property type="protein sequence ID" value="CAA7060571.1"/>
    <property type="molecule type" value="Genomic_DNA"/>
</dbReference>
<dbReference type="PANTHER" id="PTHR35322">
    <property type="entry name" value="PROTEIN CPR-5"/>
    <property type="match status" value="1"/>
</dbReference>
<feature type="transmembrane region" description="Helical" evidence="1">
    <location>
        <begin position="118"/>
        <end position="137"/>
    </location>
</feature>
<dbReference type="Proteomes" id="UP000467841">
    <property type="component" value="Unassembled WGS sequence"/>
</dbReference>
<keyword evidence="1" id="KW-0472">Membrane</keyword>
<dbReference type="OrthoDB" id="2017423at2759"/>
<sequence>MVIEKKSANVAEKSETELEDTVRRIVSWLVLSAFNILAYVSSRDGFMETPSVCKNFDEESWSWWLPQQDSLTYYDKLISILICRHLFWVQFCFAAFMIIVVKYLIVSALPDTKQTKRVTFNVLVLGTVCGFHGKLWVEILGGNGRLWLFVWATFCVFQFVPLAFRGLTIDVIEKKSANVAEKSEAELEDTVTRIVTWLVLSAFHILAYVFSRNGFMEAPSMCKNFYEASWSWWLPRQDSLAYYDKLITIFMCRHLFWVQFCFAVFMIFAVKYLIVSCFTRYKADRASDL</sequence>
<feature type="transmembrane region" description="Helical" evidence="1">
    <location>
        <begin position="255"/>
        <end position="275"/>
    </location>
</feature>
<evidence type="ECO:0000256" key="1">
    <source>
        <dbReference type="SAM" id="Phobius"/>
    </source>
</evidence>